<evidence type="ECO:0000313" key="4">
    <source>
        <dbReference type="Proteomes" id="UP000246464"/>
    </source>
</evidence>
<feature type="region of interest" description="Disordered" evidence="1">
    <location>
        <begin position="292"/>
        <end position="400"/>
    </location>
</feature>
<dbReference type="GO" id="GO:0016233">
    <property type="term" value="P:telomere capping"/>
    <property type="evidence" value="ECO:0007669"/>
    <property type="project" value="InterPro"/>
</dbReference>
<dbReference type="Proteomes" id="UP000246464">
    <property type="component" value="Chromosome 2"/>
</dbReference>
<dbReference type="GO" id="GO:0042162">
    <property type="term" value="F:telomeric DNA binding"/>
    <property type="evidence" value="ECO:0007669"/>
    <property type="project" value="TreeGrafter"/>
</dbReference>
<dbReference type="EMBL" id="CP026244">
    <property type="protein sequence ID" value="AWO97480.1"/>
    <property type="molecule type" value="Genomic_DNA"/>
</dbReference>
<dbReference type="PANTHER" id="PTHR15512">
    <property type="entry name" value="TERF1-INTERACTING NUCLEAR FACTOR 2"/>
    <property type="match status" value="1"/>
</dbReference>
<protein>
    <submittedName>
        <fullName evidence="3">Putative TERF1-interacting nuclear factor 2</fullName>
    </submittedName>
</protein>
<evidence type="ECO:0000313" key="3">
    <source>
        <dbReference type="EMBL" id="AWO97480.1"/>
    </source>
</evidence>
<organism evidence="3 4">
    <name type="scientific">Scophthalmus maximus</name>
    <name type="common">Turbot</name>
    <name type="synonym">Psetta maxima</name>
    <dbReference type="NCBI Taxonomy" id="52904"/>
    <lineage>
        <taxon>Eukaryota</taxon>
        <taxon>Metazoa</taxon>
        <taxon>Chordata</taxon>
        <taxon>Craniata</taxon>
        <taxon>Vertebrata</taxon>
        <taxon>Euteleostomi</taxon>
        <taxon>Actinopterygii</taxon>
        <taxon>Neopterygii</taxon>
        <taxon>Teleostei</taxon>
        <taxon>Neoteleostei</taxon>
        <taxon>Acanthomorphata</taxon>
        <taxon>Carangaria</taxon>
        <taxon>Pleuronectiformes</taxon>
        <taxon>Pleuronectoidei</taxon>
        <taxon>Scophthalmidae</taxon>
        <taxon>Scophthalmus</taxon>
    </lineage>
</organism>
<feature type="compositionally biased region" description="Low complexity" evidence="1">
    <location>
        <begin position="234"/>
        <end position="245"/>
    </location>
</feature>
<feature type="compositionally biased region" description="Low complexity" evidence="1">
    <location>
        <begin position="464"/>
        <end position="473"/>
    </location>
</feature>
<feature type="compositionally biased region" description="Basic residues" evidence="1">
    <location>
        <begin position="474"/>
        <end position="484"/>
    </location>
</feature>
<evidence type="ECO:0000259" key="2">
    <source>
        <dbReference type="Pfam" id="PF14973"/>
    </source>
</evidence>
<accession>A0A2U9B0P8</accession>
<dbReference type="InterPro" id="IPR039098">
    <property type="entry name" value="TINF2"/>
</dbReference>
<gene>
    <name evidence="3" type="ORF">SMAX5B_003777</name>
</gene>
<reference evidence="3 4" key="1">
    <citation type="submission" date="2017-12" db="EMBL/GenBank/DDBJ databases">
        <title>Integrating genomic resources of turbot (Scophthalmus maximus) in depth evaluation of genetic and physical mapping variation across individuals.</title>
        <authorList>
            <person name="Martinez P."/>
        </authorList>
    </citation>
    <scope>NUCLEOTIDE SEQUENCE [LARGE SCALE GENOMIC DNA]</scope>
</reference>
<dbReference type="STRING" id="52904.ENSSMAP00000009398"/>
<dbReference type="GO" id="GO:0070187">
    <property type="term" value="C:shelterin complex"/>
    <property type="evidence" value="ECO:0007669"/>
    <property type="project" value="InterPro"/>
</dbReference>
<evidence type="ECO:0000256" key="1">
    <source>
        <dbReference type="SAM" id="MobiDB-lite"/>
    </source>
</evidence>
<dbReference type="GO" id="GO:1904356">
    <property type="term" value="P:regulation of telomere maintenance via telomere lengthening"/>
    <property type="evidence" value="ECO:0007669"/>
    <property type="project" value="TreeGrafter"/>
</dbReference>
<feature type="domain" description="TERF1-interacting nuclear factor 2 N-terminal" evidence="2">
    <location>
        <begin position="33"/>
        <end position="184"/>
    </location>
</feature>
<dbReference type="CDD" id="cd11657">
    <property type="entry name" value="TIN2_N"/>
    <property type="match status" value="1"/>
</dbReference>
<feature type="region of interest" description="Disordered" evidence="1">
    <location>
        <begin position="455"/>
        <end position="524"/>
    </location>
</feature>
<dbReference type="Pfam" id="PF14973">
    <property type="entry name" value="TINF2_N"/>
    <property type="match status" value="1"/>
</dbReference>
<dbReference type="InterPro" id="IPR029400">
    <property type="entry name" value="TINF2_N"/>
</dbReference>
<sequence length="591" mass="65299">MAEKKPRETDVSLPFAALQLLAPPVRLVSAALWKALKRRDVTQYGVVEEFVTSACETVPGLLTVRHQGKLTLGLRGRLILELCRTQPDPEVIEPHLRRIRAPASPPSSSSAPAAVRKDVKIARTIESFHSFVRTLLTDPTERELFFKEEFPVDYGPKFDEELEKLLWEFLIRLDQLLPVPNLAQTVSWLSDAPPILEECARSATQPQLLNVLLQHQTCLGHLEPAASLPPNMGDSILDSLSLPPSGRAPSDQPTAAQASAVDQPGSGTQTSFITPVFGIISNKDIPIMISGGTRALRGDKPASSQDGTDKHCESSKFTVVKERQTPNGDAVKEGEEEKLEEERVTSKRSRGVKRKQPDERQSEFEEEEDVVRMTRSGKKRMGWGDRRTVESEEDGAETVGNEELRTAVLATCMTQMGVEALQLPENPSLCSIFLSCLSSQPRVLLEKLPVASACAHRTGGGGKSSYRQQQQQNQRKKSPVKAPRRSGTGDQPGKPDSDTSGLDDKENHPVRPSISGLPSQLRSNTETLALTPDSEDYVADSEDEATKNFKGRLFMKRYYKTRHGTFVPTLREYWKPGAARRDVLSAGGKRR</sequence>
<feature type="region of interest" description="Disordered" evidence="1">
    <location>
        <begin position="230"/>
        <end position="269"/>
    </location>
</feature>
<dbReference type="AlphaFoldDB" id="A0A2U9B0P8"/>
<feature type="compositionally biased region" description="Basic and acidic residues" evidence="1">
    <location>
        <begin position="493"/>
        <end position="509"/>
    </location>
</feature>
<feature type="compositionally biased region" description="Basic and acidic residues" evidence="1">
    <location>
        <begin position="307"/>
        <end position="345"/>
    </location>
</feature>
<name>A0A2U9B0P8_SCOMX</name>
<dbReference type="PANTHER" id="PTHR15512:SF0">
    <property type="entry name" value="TERF1-INTERACTING NUCLEAR FACTOR 2"/>
    <property type="match status" value="1"/>
</dbReference>
<keyword evidence="4" id="KW-1185">Reference proteome</keyword>
<proteinExistence type="predicted"/>